<evidence type="ECO:0000259" key="2">
    <source>
        <dbReference type="Pfam" id="PF21307"/>
    </source>
</evidence>
<dbReference type="InterPro" id="IPR016518">
    <property type="entry name" value="Alpha-L-fucosidase"/>
</dbReference>
<dbReference type="Gene3D" id="1.50.10.10">
    <property type="match status" value="1"/>
</dbReference>
<name>A0A5C6D5W6_9BACT</name>
<evidence type="ECO:0000259" key="3">
    <source>
        <dbReference type="Pfam" id="PF22124"/>
    </source>
</evidence>
<dbReference type="SUPFAM" id="SSF48208">
    <property type="entry name" value="Six-hairpin glycosidases"/>
    <property type="match status" value="1"/>
</dbReference>
<proteinExistence type="predicted"/>
<keyword evidence="5" id="KW-1185">Reference proteome</keyword>
<dbReference type="InterPro" id="IPR013780">
    <property type="entry name" value="Glyco_hydro_b"/>
</dbReference>
<dbReference type="PIRSF" id="PIRSF007663">
    <property type="entry name" value="UCP007663"/>
    <property type="match status" value="1"/>
</dbReference>
<evidence type="ECO:0000313" key="4">
    <source>
        <dbReference type="EMBL" id="TWU32228.1"/>
    </source>
</evidence>
<dbReference type="AlphaFoldDB" id="A0A5C6D5W6"/>
<dbReference type="GO" id="GO:0004560">
    <property type="term" value="F:alpha-L-fucosidase activity"/>
    <property type="evidence" value="ECO:0007669"/>
    <property type="project" value="InterPro"/>
</dbReference>
<dbReference type="InterPro" id="IPR012341">
    <property type="entry name" value="6hp_glycosidase-like_sf"/>
</dbReference>
<evidence type="ECO:0000313" key="5">
    <source>
        <dbReference type="Proteomes" id="UP000319143"/>
    </source>
</evidence>
<dbReference type="Proteomes" id="UP000319143">
    <property type="component" value="Unassembled WGS sequence"/>
</dbReference>
<dbReference type="Pfam" id="PF21307">
    <property type="entry name" value="Glyco_hydro_95_C"/>
    <property type="match status" value="1"/>
</dbReference>
<evidence type="ECO:0000259" key="1">
    <source>
        <dbReference type="Pfam" id="PF14498"/>
    </source>
</evidence>
<dbReference type="GO" id="GO:0005975">
    <property type="term" value="P:carbohydrate metabolic process"/>
    <property type="evidence" value="ECO:0007669"/>
    <property type="project" value="InterPro"/>
</dbReference>
<dbReference type="Pfam" id="PF22124">
    <property type="entry name" value="Glyco_hydro_95_cat"/>
    <property type="match status" value="1"/>
</dbReference>
<sequence length="860" mass="95323">MRMHHFVGLLISVLMLWSVSITSLTAADALPDKGAVSSTAAVRWEEAFVTGNGRMGAMLLGNPENETLIANHCRLFLPLGSYEKVPDLSAHLPELRRIYRDNGSDAAMSFLMSKAADQGFPGIINTDPFHPGLFVHVRQRSEGSVRDYLRTENFQTGEVAVRWKDDRGSFRRRLFVSRPDNVIALSLLSDSVGQLSCDLEFPTPAPVEKTPIGDKGWRAGVDPDLIVSNRTMAANSVTFHNIYARGKGGFDVAVRLTVDGGQAEVVDERVRITAANEVLLLVRIVPWKTPLPTQASDAWAYSAENPDFENRLGHFDPTPALSETSVVPYRTSEEATALLPQIVRSLEGLETDYDALFVPHQKQHGDLFDRVSIDLGGGEDRMKTSEELLSIASGEKRIPAALAERIYDGGRYMFICCAGELPPNLQGIWTGTWRPAWSGDFTLDTNLQLAMKHAYTADLGELMPGYFRMIEDFYPEWSLNAQRTYGSPGYLTNARASNTALLLHWGKWPGVFWTGGCGWLAHFFYDHWLFTGDETFLRERTVPLLKEIASFYENYMILDPTTGRFEFIPSYSPETGAGISATMDVMICKDVLKNLITACNVLDIEQSDVPKWEAMLAGLPEYRINDDGALAEWIPDGGPERYQHRHLSHLHACYEAIDDLDPAQTPELWAAAQEALRRRIHSGGEVSSHGRVHMGLAAAFLRMPEEAYGRLEAMATGQSMYASMMCSHEPDGRIFNCDANGAMPEIIHRMILQSRPGALDLLPALPKAWPRGEIRGIKARGRITINHLAWDLAVGRLTLRLTSECDQDVVLRMPNAKTIDSISSSGDPAILQSSAGIANGRSESLKEGESIEFDIRIPSP</sequence>
<protein>
    <submittedName>
        <fullName evidence="4">Uncharacterized protein</fullName>
    </submittedName>
</protein>
<dbReference type="Gene3D" id="2.60.40.1180">
    <property type="entry name" value="Golgi alpha-mannosidase II"/>
    <property type="match status" value="1"/>
</dbReference>
<comment type="caution">
    <text evidence="4">The sequence shown here is derived from an EMBL/GenBank/DDBJ whole genome shotgun (WGS) entry which is preliminary data.</text>
</comment>
<gene>
    <name evidence="4" type="ORF">Poly41_57130</name>
</gene>
<feature type="domain" description="Glycosyl hydrolase family 95 catalytic" evidence="3">
    <location>
        <begin position="353"/>
        <end position="749"/>
    </location>
</feature>
<reference evidence="4 5" key="1">
    <citation type="submission" date="2019-02" db="EMBL/GenBank/DDBJ databases">
        <title>Deep-cultivation of Planctomycetes and their phenomic and genomic characterization uncovers novel biology.</title>
        <authorList>
            <person name="Wiegand S."/>
            <person name="Jogler M."/>
            <person name="Boedeker C."/>
            <person name="Pinto D."/>
            <person name="Vollmers J."/>
            <person name="Rivas-Marin E."/>
            <person name="Kohn T."/>
            <person name="Peeters S.H."/>
            <person name="Heuer A."/>
            <person name="Rast P."/>
            <person name="Oberbeckmann S."/>
            <person name="Bunk B."/>
            <person name="Jeske O."/>
            <person name="Meyerdierks A."/>
            <person name="Storesund J.E."/>
            <person name="Kallscheuer N."/>
            <person name="Luecker S."/>
            <person name="Lage O.M."/>
            <person name="Pohl T."/>
            <person name="Merkel B.J."/>
            <person name="Hornburger P."/>
            <person name="Mueller R.-W."/>
            <person name="Bruemmer F."/>
            <person name="Labrenz M."/>
            <person name="Spormann A.M."/>
            <person name="Op Den Camp H."/>
            <person name="Overmann J."/>
            <person name="Amann R."/>
            <person name="Jetten M.S.M."/>
            <person name="Mascher T."/>
            <person name="Medema M.H."/>
            <person name="Devos D.P."/>
            <person name="Kaster A.-K."/>
            <person name="Ovreas L."/>
            <person name="Rohde M."/>
            <person name="Galperin M.Y."/>
            <person name="Jogler C."/>
        </authorList>
    </citation>
    <scope>NUCLEOTIDE SEQUENCE [LARGE SCALE GENOMIC DNA]</scope>
    <source>
        <strain evidence="4 5">Poly41</strain>
    </source>
</reference>
<organism evidence="4 5">
    <name type="scientific">Novipirellula artificiosorum</name>
    <dbReference type="NCBI Taxonomy" id="2528016"/>
    <lineage>
        <taxon>Bacteria</taxon>
        <taxon>Pseudomonadati</taxon>
        <taxon>Planctomycetota</taxon>
        <taxon>Planctomycetia</taxon>
        <taxon>Pirellulales</taxon>
        <taxon>Pirellulaceae</taxon>
        <taxon>Novipirellula</taxon>
    </lineage>
</organism>
<dbReference type="PANTHER" id="PTHR31084">
    <property type="entry name" value="ALPHA-L-FUCOSIDASE 2"/>
    <property type="match status" value="1"/>
</dbReference>
<dbReference type="OrthoDB" id="9802600at2"/>
<dbReference type="Pfam" id="PF14498">
    <property type="entry name" value="Glyco_hyd_65N_2"/>
    <property type="match status" value="1"/>
</dbReference>
<dbReference type="PANTHER" id="PTHR31084:SF0">
    <property type="entry name" value="ALPHA-L-FUCOSIDASE 2"/>
    <property type="match status" value="1"/>
</dbReference>
<dbReference type="InterPro" id="IPR054363">
    <property type="entry name" value="GH95_cat"/>
</dbReference>
<dbReference type="InterPro" id="IPR008928">
    <property type="entry name" value="6-hairpin_glycosidase_sf"/>
</dbReference>
<feature type="domain" description="Glycosyl hydrolase family 95 N-terminal" evidence="1">
    <location>
        <begin position="39"/>
        <end position="283"/>
    </location>
</feature>
<feature type="domain" description="Alpha fucosidase A-like C-terminal" evidence="2">
    <location>
        <begin position="753"/>
        <end position="821"/>
    </location>
</feature>
<dbReference type="InterPro" id="IPR027414">
    <property type="entry name" value="GH95_N_dom"/>
</dbReference>
<accession>A0A5C6D5W6</accession>
<dbReference type="Gene3D" id="2.70.98.50">
    <property type="entry name" value="putative glycoside hydrolase family protein from bacillus halodurans"/>
    <property type="match status" value="1"/>
</dbReference>
<dbReference type="EMBL" id="SJPV01000013">
    <property type="protein sequence ID" value="TWU32228.1"/>
    <property type="molecule type" value="Genomic_DNA"/>
</dbReference>
<dbReference type="RefSeq" id="WP_146530470.1">
    <property type="nucleotide sequence ID" value="NZ_SJPV01000013.1"/>
</dbReference>
<dbReference type="InterPro" id="IPR049053">
    <property type="entry name" value="AFCA-like_C"/>
</dbReference>